<evidence type="ECO:0000313" key="2">
    <source>
        <dbReference type="EMBL" id="SQD78512.1"/>
    </source>
</evidence>
<keyword evidence="3" id="KW-1185">Reference proteome</keyword>
<dbReference type="EMBL" id="LS483250">
    <property type="protein sequence ID" value="SQD78512.1"/>
    <property type="molecule type" value="Genomic_DNA"/>
</dbReference>
<feature type="domain" description="Prolyl 4-hydroxylase alpha subunit Fe(2+) 2OG dioxygenase" evidence="1">
    <location>
        <begin position="122"/>
        <end position="216"/>
    </location>
</feature>
<evidence type="ECO:0000313" key="3">
    <source>
        <dbReference type="Proteomes" id="UP000250163"/>
    </source>
</evidence>
<dbReference type="OrthoDB" id="9783171at2"/>
<name>A0A330LQ04_9GAMM</name>
<dbReference type="AlphaFoldDB" id="A0A330LQ04"/>
<accession>A0A330LQ04</accession>
<dbReference type="Proteomes" id="UP000250163">
    <property type="component" value="Chromosome MORIYA"/>
</dbReference>
<dbReference type="KEGG" id="mya:MORIYA_2034"/>
<organism evidence="2 3">
    <name type="scientific">Moritella yayanosii</name>
    <dbReference type="NCBI Taxonomy" id="69539"/>
    <lineage>
        <taxon>Bacteria</taxon>
        <taxon>Pseudomonadati</taxon>
        <taxon>Pseudomonadota</taxon>
        <taxon>Gammaproteobacteria</taxon>
        <taxon>Alteromonadales</taxon>
        <taxon>Moritellaceae</taxon>
        <taxon>Moritella</taxon>
    </lineage>
</organism>
<proteinExistence type="predicted"/>
<dbReference type="SUPFAM" id="SSF51197">
    <property type="entry name" value="Clavaminate synthase-like"/>
    <property type="match status" value="1"/>
</dbReference>
<dbReference type="InterPro" id="IPR044862">
    <property type="entry name" value="Pro_4_hyd_alph_FE2OG_OXY"/>
</dbReference>
<dbReference type="Gene3D" id="2.60.120.620">
    <property type="entry name" value="q2cbj1_9rhob like domain"/>
    <property type="match status" value="1"/>
</dbReference>
<evidence type="ECO:0000259" key="1">
    <source>
        <dbReference type="Pfam" id="PF13640"/>
    </source>
</evidence>
<dbReference type="Pfam" id="PF13640">
    <property type="entry name" value="2OG-FeII_Oxy_3"/>
    <property type="match status" value="1"/>
</dbReference>
<sequence length="273" mass="31394">MNRLDIADLIIAKITEQAETVKNMYESSVSNIGYFYIDNFLPVDLATKIHDAFPSYNDMMLIGGKYNLREYKYVTAQMNDHHPLLEETIFAFQDHRILALIKNICGIDSLYPDENLYAGGISLMHQGQFLNPHLDNSHEKDRKQWRVLNLLYYVTPDWQQANGGNLELWPGGIENKQLTIDSSFNRLIVMATHDGSWHSVSPITADKNRTCVSNYYFSDDALKPTDQFHVTSFRGRPEQGVRDVALQADNALRQSVRKLFPLGMIKTKQIYKK</sequence>
<reference evidence="3" key="1">
    <citation type="submission" date="2018-05" db="EMBL/GenBank/DDBJ databases">
        <authorList>
            <person name="Cea G.-C."/>
            <person name="William W."/>
        </authorList>
    </citation>
    <scope>NUCLEOTIDE SEQUENCE [LARGE SCALE GENOMIC DNA]</scope>
    <source>
        <strain evidence="3">DB21MT 5</strain>
    </source>
</reference>
<dbReference type="RefSeq" id="WP_112714664.1">
    <property type="nucleotide sequence ID" value="NZ_LS483250.1"/>
</dbReference>
<gene>
    <name evidence="2" type="ORF">MORIYA_2034</name>
</gene>
<protein>
    <recommendedName>
        <fullName evidence="1">Prolyl 4-hydroxylase alpha subunit Fe(2+) 2OG dioxygenase domain-containing protein</fullName>
    </recommendedName>
</protein>